<organism evidence="2 3">
    <name type="scientific">Enterocloster lavalensis</name>
    <dbReference type="NCBI Taxonomy" id="460384"/>
    <lineage>
        <taxon>Bacteria</taxon>
        <taxon>Bacillati</taxon>
        <taxon>Bacillota</taxon>
        <taxon>Clostridia</taxon>
        <taxon>Lachnospirales</taxon>
        <taxon>Lachnospiraceae</taxon>
        <taxon>Enterocloster</taxon>
    </lineage>
</organism>
<dbReference type="Gene3D" id="3.90.550.60">
    <property type="match status" value="1"/>
</dbReference>
<evidence type="ECO:0000313" key="2">
    <source>
        <dbReference type="EMBL" id="SET87961.1"/>
    </source>
</evidence>
<dbReference type="InterPro" id="IPR029044">
    <property type="entry name" value="Nucleotide-diphossugar_trans"/>
</dbReference>
<dbReference type="GO" id="GO:0016740">
    <property type="term" value="F:transferase activity"/>
    <property type="evidence" value="ECO:0007669"/>
    <property type="project" value="UniProtKB-KW"/>
</dbReference>
<dbReference type="SUPFAM" id="SSF53448">
    <property type="entry name" value="Nucleotide-diphospho-sugar transferases"/>
    <property type="match status" value="1"/>
</dbReference>
<feature type="coiled-coil region" evidence="1">
    <location>
        <begin position="447"/>
        <end position="482"/>
    </location>
</feature>
<proteinExistence type="predicted"/>
<accession>A0A1I0HXC3</accession>
<evidence type="ECO:0000313" key="3">
    <source>
        <dbReference type="Proteomes" id="UP000198508"/>
    </source>
</evidence>
<dbReference type="Proteomes" id="UP000198508">
    <property type="component" value="Unassembled WGS sequence"/>
</dbReference>
<name>A0A1I0HXC3_9FIRM</name>
<evidence type="ECO:0000256" key="1">
    <source>
        <dbReference type="SAM" id="Coils"/>
    </source>
</evidence>
<keyword evidence="3" id="KW-1185">Reference proteome</keyword>
<dbReference type="AlphaFoldDB" id="A0A1I0HXC3"/>
<dbReference type="RefSeq" id="WP_092365986.1">
    <property type="nucleotide sequence ID" value="NZ_FOIM01000018.1"/>
</dbReference>
<keyword evidence="2" id="KW-0808">Transferase</keyword>
<keyword evidence="1" id="KW-0175">Coiled coil</keyword>
<sequence>MRLQTILLPQLEKHDIEELFIHKEGGYISFNGYFNLFYIEKHKRYTDIQELSLKLCAKGYRSIILMHNSNELSRHDLKETILQEYEFVFPYHEKDQGVFWFILIESNEDKKYITGYFEGRSNKYREVNIAVAICTYRRETYILKFLVELERFMTNADQMESASHLCFYLIDNGKTLGQNENIVSAVAKFNGIVSVIPNMNAGGAGGFTRGMLEALKEKRKKALTHILLMDDDAIFMPDLFVRVYGFLTTLKEKYRAITLGGTLLREDYPYIQQASGEWFENFAVLNEHHLVDLRSYENCTAPFMCSTVGNQRLYSGWWCCCYSLEVIRDDNLPIPLFLHHDDIEFGIRNRENGIVFLNGVGVWHKGFELAFTGANLYYDVRNSLITTALHEPQRTTWEVKRWIWKRITAATIEFRYAEAKLVYQGLIDFCRGPEWLYSQDPDSLNTLVRAQIVLSKIEDLKKELTEDEYDEILKEIDQYRKTFGVETLKRYYSPQHRNASLLKKVTFNGWLLPADKKVAAISATDSPFAAFRKRRVILFEAFTGKGVVARRDFRMLQRSVVFYIKSSGMIDRYYKRAALEYRERLRKITSREAWENYLGLTE</sequence>
<reference evidence="3" key="1">
    <citation type="submission" date="2016-10" db="EMBL/GenBank/DDBJ databases">
        <authorList>
            <person name="Varghese N."/>
            <person name="Submissions S."/>
        </authorList>
    </citation>
    <scope>NUCLEOTIDE SEQUENCE [LARGE SCALE GENOMIC DNA]</scope>
    <source>
        <strain evidence="3">NLAE-zl-G277</strain>
    </source>
</reference>
<dbReference type="Pfam" id="PF13641">
    <property type="entry name" value="Glyco_tranf_2_3"/>
    <property type="match status" value="1"/>
</dbReference>
<dbReference type="STRING" id="460384.SAMN05216313_1183"/>
<gene>
    <name evidence="2" type="ORF">SAMN05216313_1183</name>
</gene>
<dbReference type="EMBL" id="FOIM01000018">
    <property type="protein sequence ID" value="SET87961.1"/>
    <property type="molecule type" value="Genomic_DNA"/>
</dbReference>
<protein>
    <submittedName>
        <fullName evidence="2">Glycosyltransferase, GT2 family</fullName>
    </submittedName>
</protein>